<dbReference type="InterPro" id="IPR050469">
    <property type="entry name" value="Diguanylate_Cyclase"/>
</dbReference>
<dbReference type="PANTHER" id="PTHR45138">
    <property type="entry name" value="REGULATORY COMPONENTS OF SENSORY TRANSDUCTION SYSTEM"/>
    <property type="match status" value="1"/>
</dbReference>
<dbReference type="GO" id="GO:1902201">
    <property type="term" value="P:negative regulation of bacterial-type flagellum-dependent cell motility"/>
    <property type="evidence" value="ECO:0007669"/>
    <property type="project" value="TreeGrafter"/>
</dbReference>
<dbReference type="GO" id="GO:0052621">
    <property type="term" value="F:diguanylate cyclase activity"/>
    <property type="evidence" value="ECO:0007669"/>
    <property type="project" value="UniProtKB-EC"/>
</dbReference>
<dbReference type="CDD" id="cd01949">
    <property type="entry name" value="GGDEF"/>
    <property type="match status" value="1"/>
</dbReference>
<comment type="caution">
    <text evidence="3">The sequence shown here is derived from an EMBL/GenBank/DDBJ whole genome shotgun (WGS) entry which is preliminary data.</text>
</comment>
<dbReference type="NCBIfam" id="TIGR00254">
    <property type="entry name" value="GGDEF"/>
    <property type="match status" value="1"/>
</dbReference>
<dbReference type="InterPro" id="IPR029787">
    <property type="entry name" value="Nucleotide_cyclase"/>
</dbReference>
<organism evidence="3">
    <name type="scientific">Dissulfuribacter thermophilus</name>
    <dbReference type="NCBI Taxonomy" id="1156395"/>
    <lineage>
        <taxon>Bacteria</taxon>
        <taxon>Pseudomonadati</taxon>
        <taxon>Thermodesulfobacteriota</taxon>
        <taxon>Dissulfuribacteria</taxon>
        <taxon>Dissulfuribacterales</taxon>
        <taxon>Dissulfuribacteraceae</taxon>
        <taxon>Dissulfuribacter</taxon>
    </lineage>
</organism>
<dbReference type="AlphaFoldDB" id="A0A7V2WT60"/>
<evidence type="ECO:0000259" key="2">
    <source>
        <dbReference type="PROSITE" id="PS50887"/>
    </source>
</evidence>
<sequence length="246" mass="27410">MGALKNDLKLSFLPIVLVVSPKDLVSGLDFHRYQVDELVNIDAPPEEFLTRVELCLARARRIADNNPLTGLPGNTSILKTIQGYLDSGKERAVAYLDIDNFKPLNDKYGFSRGDEVIRMTARVLVNVVSEKAGREGFVGHVGGDDFVFATPIKVVREACEEIISNFDSLIQLFLDDEDIQRGFFEAKDRKGNRVKFPLTSISIAVVPLRKGRFKHYGEVSAVAAQLKKKVKSMSGSSYFIDRRGGR</sequence>
<reference evidence="3" key="1">
    <citation type="journal article" date="2020" name="mSystems">
        <title>Genome- and Community-Level Interaction Insights into Carbon Utilization and Element Cycling Functions of Hydrothermarchaeota in Hydrothermal Sediment.</title>
        <authorList>
            <person name="Zhou Z."/>
            <person name="Liu Y."/>
            <person name="Xu W."/>
            <person name="Pan J."/>
            <person name="Luo Z.H."/>
            <person name="Li M."/>
        </authorList>
    </citation>
    <scope>NUCLEOTIDE SEQUENCE [LARGE SCALE GENOMIC DNA]</scope>
    <source>
        <strain evidence="3">HyVt-503</strain>
    </source>
</reference>
<evidence type="ECO:0000256" key="1">
    <source>
        <dbReference type="ARBA" id="ARBA00012528"/>
    </source>
</evidence>
<accession>A0A7V2WT60</accession>
<dbReference type="GO" id="GO:0043709">
    <property type="term" value="P:cell adhesion involved in single-species biofilm formation"/>
    <property type="evidence" value="ECO:0007669"/>
    <property type="project" value="TreeGrafter"/>
</dbReference>
<feature type="domain" description="GGDEF" evidence="2">
    <location>
        <begin position="89"/>
        <end position="243"/>
    </location>
</feature>
<name>A0A7V2WT60_9BACT</name>
<gene>
    <name evidence="3" type="ORF">ENJ63_03755</name>
</gene>
<proteinExistence type="predicted"/>
<dbReference type="SMART" id="SM00267">
    <property type="entry name" value="GGDEF"/>
    <property type="match status" value="1"/>
</dbReference>
<dbReference type="Gene3D" id="3.30.70.270">
    <property type="match status" value="1"/>
</dbReference>
<dbReference type="Pfam" id="PF00990">
    <property type="entry name" value="GGDEF"/>
    <property type="match status" value="1"/>
</dbReference>
<evidence type="ECO:0000313" key="3">
    <source>
        <dbReference type="EMBL" id="HFC46976.1"/>
    </source>
</evidence>
<dbReference type="EMBL" id="DRND01000296">
    <property type="protein sequence ID" value="HFC46976.1"/>
    <property type="molecule type" value="Genomic_DNA"/>
</dbReference>
<dbReference type="Proteomes" id="UP000885797">
    <property type="component" value="Unassembled WGS sequence"/>
</dbReference>
<dbReference type="InterPro" id="IPR000160">
    <property type="entry name" value="GGDEF_dom"/>
</dbReference>
<dbReference type="EC" id="2.7.7.65" evidence="1"/>
<dbReference type="GO" id="GO:0005886">
    <property type="term" value="C:plasma membrane"/>
    <property type="evidence" value="ECO:0007669"/>
    <property type="project" value="TreeGrafter"/>
</dbReference>
<dbReference type="SUPFAM" id="SSF55073">
    <property type="entry name" value="Nucleotide cyclase"/>
    <property type="match status" value="1"/>
</dbReference>
<dbReference type="PROSITE" id="PS50887">
    <property type="entry name" value="GGDEF"/>
    <property type="match status" value="1"/>
</dbReference>
<dbReference type="InterPro" id="IPR043128">
    <property type="entry name" value="Rev_trsase/Diguanyl_cyclase"/>
</dbReference>
<dbReference type="PANTHER" id="PTHR45138:SF25">
    <property type="entry name" value="GGDEF DOMAIN PROTEIN"/>
    <property type="match status" value="1"/>
</dbReference>
<protein>
    <recommendedName>
        <fullName evidence="1">diguanylate cyclase</fullName>
        <ecNumber evidence="1">2.7.7.65</ecNumber>
    </recommendedName>
</protein>